<evidence type="ECO:0000256" key="3">
    <source>
        <dbReference type="SAM" id="MobiDB-lite"/>
    </source>
</evidence>
<feature type="compositionally biased region" description="Basic and acidic residues" evidence="3">
    <location>
        <begin position="293"/>
        <end position="303"/>
    </location>
</feature>
<feature type="compositionally biased region" description="Acidic residues" evidence="3">
    <location>
        <begin position="104"/>
        <end position="123"/>
    </location>
</feature>
<comment type="caution">
    <text evidence="5">The sequence shown here is derived from an EMBL/GenBank/DDBJ whole genome shotgun (WGS) entry which is preliminary data.</text>
</comment>
<dbReference type="OrthoDB" id="21449at2759"/>
<dbReference type="PROSITE" id="PS00633">
    <property type="entry name" value="BROMODOMAIN_1"/>
    <property type="match status" value="1"/>
</dbReference>
<dbReference type="SMART" id="SM00297">
    <property type="entry name" value="BROMO"/>
    <property type="match status" value="1"/>
</dbReference>
<dbReference type="PRINTS" id="PR00503">
    <property type="entry name" value="BROMODOMAIN"/>
</dbReference>
<evidence type="ECO:0000256" key="1">
    <source>
        <dbReference type="ARBA" id="ARBA00023117"/>
    </source>
</evidence>
<dbReference type="Pfam" id="PF00439">
    <property type="entry name" value="Bromodomain"/>
    <property type="match status" value="1"/>
</dbReference>
<dbReference type="InterPro" id="IPR001487">
    <property type="entry name" value="Bromodomain"/>
</dbReference>
<feature type="compositionally biased region" description="Polar residues" evidence="3">
    <location>
        <begin position="612"/>
        <end position="621"/>
    </location>
</feature>
<dbReference type="CDD" id="cd04369">
    <property type="entry name" value="Bromodomain"/>
    <property type="match status" value="1"/>
</dbReference>
<evidence type="ECO:0000256" key="2">
    <source>
        <dbReference type="PROSITE-ProRule" id="PRU00035"/>
    </source>
</evidence>
<feature type="compositionally biased region" description="Low complexity" evidence="3">
    <location>
        <begin position="172"/>
        <end position="182"/>
    </location>
</feature>
<evidence type="ECO:0000313" key="6">
    <source>
        <dbReference type="Proteomes" id="UP000467841"/>
    </source>
</evidence>
<sequence>MSQIARRRRKGPPSNADLGRRMSSSPGESRYELRRGQSRRNVSYNFDFYDYLDEEEEIEDEEEKKRQKKLKHVLNLNQSRARADPPTSSPGRAAARVNERGGAEEIDDESEADQGEEEEEEDASEKRQVKKRKINRREDEDEKDYDEAEEDEEDDDHADSDEDNDKERKKSASGSGTSSDSTPILDKKSLELILDKLQKKDIYGVYAEPVDPEELPDYHDMIEHPMDFSTVRKKLANGSYPTLEELESDVLLICSNAMEYNSSDTVYYKHAKTIQEMGKRKFEKARIKIKRAEKELKTHEKAKPGSSGEKQVRQQLSRNGLLEPVTSDLSSGAKLTSGGALQNEPLSTQTGGHNIDVLFEGNTSLINNLEKAEELSSGKDLVSKCGRKLSVVEEDRRATYGSSDQQTDRSESIFTTFESEIKEFVPVGLHAEHAYGRSLARFAATLGPAAWKIASQRIEQSLPADFKFGRGWVGEYEPLPTPVLVFETCLPKESPKEASMFWKPQSNVAAAKKNEALFKTPVPAEEQQCYRPARDGNRAVPFPTSIGAVSERSVATQVGNLKSMSQHEYRNPPPVDFVKPQNRIPQQVELNLPPPAEQTSSGDLSFGKPDTLASSYRSSNDMMRNMTPTDSERYNHHMTVNGNFPGGLSNGRVSSGVNNRMFEVSSAKGTQQPMRQQSQSHVGQAQLMSNFNENARTQHNTNAQLDVSSPKSARSEDSSNASAAAARAWMSIGNNNKQTSSQISAESLYNPSREQLYHQAFKPKVPEGTHFFPQRNGLPFQTFVHQPVHGMMMNGGPPNVFPQMAAPTSDYTRFHVQSPWQGGVTPYVQLNQRRENLNFPPDLNIGVHSPDSPARHSQQPDLALQL</sequence>
<feature type="region of interest" description="Disordered" evidence="3">
    <location>
        <begin position="591"/>
        <end position="621"/>
    </location>
</feature>
<accession>A0A6D2I7P2</accession>
<name>A0A6D2I7P2_9BRAS</name>
<feature type="domain" description="Bromo" evidence="4">
    <location>
        <begin position="198"/>
        <end position="268"/>
    </location>
</feature>
<feature type="compositionally biased region" description="Basic residues" evidence="3">
    <location>
        <begin position="1"/>
        <end position="11"/>
    </location>
</feature>
<dbReference type="PROSITE" id="PS50014">
    <property type="entry name" value="BROMODOMAIN_2"/>
    <property type="match status" value="1"/>
</dbReference>
<dbReference type="SUPFAM" id="SSF47370">
    <property type="entry name" value="Bromodomain"/>
    <property type="match status" value="1"/>
</dbReference>
<protein>
    <recommendedName>
        <fullName evidence="4">Bromo domain-containing protein</fullName>
    </recommendedName>
</protein>
<organism evidence="5 6">
    <name type="scientific">Microthlaspi erraticum</name>
    <dbReference type="NCBI Taxonomy" id="1685480"/>
    <lineage>
        <taxon>Eukaryota</taxon>
        <taxon>Viridiplantae</taxon>
        <taxon>Streptophyta</taxon>
        <taxon>Embryophyta</taxon>
        <taxon>Tracheophyta</taxon>
        <taxon>Spermatophyta</taxon>
        <taxon>Magnoliopsida</taxon>
        <taxon>eudicotyledons</taxon>
        <taxon>Gunneridae</taxon>
        <taxon>Pentapetalae</taxon>
        <taxon>rosids</taxon>
        <taxon>malvids</taxon>
        <taxon>Brassicales</taxon>
        <taxon>Brassicaceae</taxon>
        <taxon>Coluteocarpeae</taxon>
        <taxon>Microthlaspi</taxon>
    </lineage>
</organism>
<dbReference type="PANTHER" id="PTHR22881">
    <property type="entry name" value="BROMODOMAIN CONTAINING PROTEIN"/>
    <property type="match status" value="1"/>
</dbReference>
<feature type="region of interest" description="Disordered" evidence="3">
    <location>
        <begin position="293"/>
        <end position="350"/>
    </location>
</feature>
<dbReference type="PANTHER" id="PTHR22881:SF42">
    <property type="entry name" value="DNA-BINDING BROMODOMAIN-CONTAINING PROTEIN"/>
    <property type="match status" value="1"/>
</dbReference>
<dbReference type="InterPro" id="IPR051831">
    <property type="entry name" value="Bromodomain_contain_prot"/>
</dbReference>
<dbReference type="InterPro" id="IPR018359">
    <property type="entry name" value="Bromodomain_CS"/>
</dbReference>
<gene>
    <name evidence="5" type="ORF">MERR_LOCUS13081</name>
</gene>
<dbReference type="EMBL" id="CACVBM020001045">
    <property type="protein sequence ID" value="CAA7025846.1"/>
    <property type="molecule type" value="Genomic_DNA"/>
</dbReference>
<evidence type="ECO:0000259" key="4">
    <source>
        <dbReference type="PROSITE" id="PS50014"/>
    </source>
</evidence>
<evidence type="ECO:0000313" key="5">
    <source>
        <dbReference type="EMBL" id="CAA7025846.1"/>
    </source>
</evidence>
<dbReference type="AlphaFoldDB" id="A0A6D2I7P2"/>
<dbReference type="Gene3D" id="1.20.920.10">
    <property type="entry name" value="Bromodomain-like"/>
    <property type="match status" value="1"/>
</dbReference>
<keyword evidence="6" id="KW-1185">Reference proteome</keyword>
<feature type="region of interest" description="Disordered" evidence="3">
    <location>
        <begin position="839"/>
        <end position="866"/>
    </location>
</feature>
<dbReference type="InterPro" id="IPR036427">
    <property type="entry name" value="Bromodomain-like_sf"/>
</dbReference>
<feature type="compositionally biased region" description="Acidic residues" evidence="3">
    <location>
        <begin position="139"/>
        <end position="164"/>
    </location>
</feature>
<feature type="region of interest" description="Disordered" evidence="3">
    <location>
        <begin position="1"/>
        <end position="43"/>
    </location>
</feature>
<keyword evidence="1 2" id="KW-0103">Bromodomain</keyword>
<proteinExistence type="predicted"/>
<feature type="region of interest" description="Disordered" evidence="3">
    <location>
        <begin position="56"/>
        <end position="186"/>
    </location>
</feature>
<reference evidence="5" key="1">
    <citation type="submission" date="2020-01" db="EMBL/GenBank/DDBJ databases">
        <authorList>
            <person name="Mishra B."/>
        </authorList>
    </citation>
    <scope>NUCLEOTIDE SEQUENCE [LARGE SCALE GENOMIC DNA]</scope>
</reference>
<dbReference type="Proteomes" id="UP000467841">
    <property type="component" value="Unassembled WGS sequence"/>
</dbReference>